<comment type="similarity">
    <text evidence="2">Belongs to the YejK family.</text>
</comment>
<proteinExistence type="inferred from homology"/>
<dbReference type="InterPro" id="IPR007358">
    <property type="entry name" value="Nucleoid_associated_NdpA"/>
</dbReference>
<dbReference type="RefSeq" id="WP_235312824.1">
    <property type="nucleotide sequence ID" value="NZ_JAKGAS010000006.1"/>
</dbReference>
<name>A0ABS9D759_9ALTE</name>
<dbReference type="Pfam" id="PF04245">
    <property type="entry name" value="NA37"/>
    <property type="match status" value="1"/>
</dbReference>
<dbReference type="PANTHER" id="PTHR38772">
    <property type="match status" value="1"/>
</dbReference>
<comment type="caution">
    <text evidence="4">The sequence shown here is derived from an EMBL/GenBank/DDBJ whole genome shotgun (WGS) entry which is preliminary data.</text>
</comment>
<keyword evidence="5" id="KW-1185">Reference proteome</keyword>
<evidence type="ECO:0000256" key="3">
    <source>
        <dbReference type="ARBA" id="ARBA00022490"/>
    </source>
</evidence>
<keyword evidence="3" id="KW-0963">Cytoplasm</keyword>
<organism evidence="4 5">
    <name type="scientific">Paraglaciecola algarum</name>
    <dbReference type="NCBI Taxonomy" id="3050085"/>
    <lineage>
        <taxon>Bacteria</taxon>
        <taxon>Pseudomonadati</taxon>
        <taxon>Pseudomonadota</taxon>
        <taxon>Gammaproteobacteria</taxon>
        <taxon>Alteromonadales</taxon>
        <taxon>Alteromonadaceae</taxon>
        <taxon>Paraglaciecola</taxon>
    </lineage>
</organism>
<evidence type="ECO:0000313" key="4">
    <source>
        <dbReference type="EMBL" id="MCF2948798.1"/>
    </source>
</evidence>
<comment type="subcellular location">
    <subcellularLocation>
        <location evidence="1">Cytoplasm</location>
        <location evidence="1">Nucleoid</location>
    </subcellularLocation>
</comment>
<evidence type="ECO:0000313" key="5">
    <source>
        <dbReference type="Proteomes" id="UP001521137"/>
    </source>
</evidence>
<evidence type="ECO:0000256" key="2">
    <source>
        <dbReference type="ARBA" id="ARBA00009035"/>
    </source>
</evidence>
<reference evidence="4 5" key="1">
    <citation type="submission" date="2022-01" db="EMBL/GenBank/DDBJ databases">
        <title>Paraglaciecola sp. G1-23.</title>
        <authorList>
            <person name="Jin M.S."/>
            <person name="Han D.M."/>
            <person name="Kim H.M."/>
            <person name="Jeon C.O."/>
        </authorList>
    </citation>
    <scope>NUCLEOTIDE SEQUENCE [LARGE SCALE GENOMIC DNA]</scope>
    <source>
        <strain evidence="4 5">G1-23</strain>
    </source>
</reference>
<accession>A0ABS9D759</accession>
<protein>
    <submittedName>
        <fullName evidence="4">Nucleoid-associated protein</fullName>
    </submittedName>
</protein>
<dbReference type="PANTHER" id="PTHR38772:SF1">
    <property type="entry name" value="NUCLEOID-ASSOCIATED PROTEIN YEJK"/>
    <property type="match status" value="1"/>
</dbReference>
<gene>
    <name evidence="4" type="ORF">L0668_11820</name>
</gene>
<evidence type="ECO:0000256" key="1">
    <source>
        <dbReference type="ARBA" id="ARBA00004453"/>
    </source>
</evidence>
<dbReference type="Proteomes" id="UP001521137">
    <property type="component" value="Unassembled WGS sequence"/>
</dbReference>
<dbReference type="EMBL" id="JAKGAS010000006">
    <property type="protein sequence ID" value="MCF2948798.1"/>
    <property type="molecule type" value="Genomic_DNA"/>
</dbReference>
<sequence length="345" mass="38808">MAINHVILHEVKREKDGERVKVNLRKKENNALGLAGSLTDSLIELFTHSTLNIGEFAVDGDPTIDPAFEQTLAEHYDDLECSDFIVMTTVMANRYAAIMRRPKLQSVKGGLLIFYEYESRGKIWLALAVLQRADGYDISDDLELEASQIIDINKLHLGAAINLTDWEEDLSSRYIKFKTGLAAEVRDYFEDFIGCQRDKQAAIAETKSLKKSIQDYAKNTLGMDDDVVQFKVDDAHSFIKQQLKDGLEVKLTEVANRVFPDTPDDFLVLARETYDVGEEVAISNTELKKYLRISGKASGVSISFDRSLLGKSIIYGNDGKLTFNEIPPILKEEILEELASRSNEN</sequence>